<organism evidence="8 9">
    <name type="scientific">Methylomonas methanica</name>
    <dbReference type="NCBI Taxonomy" id="421"/>
    <lineage>
        <taxon>Bacteria</taxon>
        <taxon>Pseudomonadati</taxon>
        <taxon>Pseudomonadota</taxon>
        <taxon>Gammaproteobacteria</taxon>
        <taxon>Methylococcales</taxon>
        <taxon>Methylococcaceae</taxon>
        <taxon>Methylomonas</taxon>
    </lineage>
</organism>
<dbReference type="InterPro" id="IPR001736">
    <property type="entry name" value="PLipase_D/transphosphatidylase"/>
</dbReference>
<evidence type="ECO:0000313" key="9">
    <source>
        <dbReference type="Proteomes" id="UP000077763"/>
    </source>
</evidence>
<evidence type="ECO:0000256" key="2">
    <source>
        <dbReference type="ARBA" id="ARBA00008664"/>
    </source>
</evidence>
<evidence type="ECO:0000256" key="6">
    <source>
        <dbReference type="ARBA" id="ARBA00023098"/>
    </source>
</evidence>
<feature type="domain" description="PLD phosphodiesterase" evidence="7">
    <location>
        <begin position="439"/>
        <end position="470"/>
    </location>
</feature>
<dbReference type="Proteomes" id="UP000077763">
    <property type="component" value="Unassembled WGS sequence"/>
</dbReference>
<dbReference type="GO" id="GO:0004630">
    <property type="term" value="F:phospholipase D activity"/>
    <property type="evidence" value="ECO:0007669"/>
    <property type="project" value="UniProtKB-EC"/>
</dbReference>
<keyword evidence="6" id="KW-0443">Lipid metabolism</keyword>
<gene>
    <name evidence="8" type="ORF">A1353_21625</name>
</gene>
<dbReference type="SMART" id="SM00155">
    <property type="entry name" value="PLDc"/>
    <property type="match status" value="2"/>
</dbReference>
<dbReference type="InterPro" id="IPR025202">
    <property type="entry name" value="PLD-like_dom"/>
</dbReference>
<comment type="catalytic activity">
    <reaction evidence="1">
        <text>a 1,2-diacyl-sn-glycero-3-phosphocholine + H2O = a 1,2-diacyl-sn-glycero-3-phosphate + choline + H(+)</text>
        <dbReference type="Rhea" id="RHEA:14445"/>
        <dbReference type="ChEBI" id="CHEBI:15354"/>
        <dbReference type="ChEBI" id="CHEBI:15377"/>
        <dbReference type="ChEBI" id="CHEBI:15378"/>
        <dbReference type="ChEBI" id="CHEBI:57643"/>
        <dbReference type="ChEBI" id="CHEBI:58608"/>
        <dbReference type="EC" id="3.1.4.4"/>
    </reaction>
</comment>
<dbReference type="CDD" id="cd09172">
    <property type="entry name" value="PLDc_Nuc_like_unchar1_1"/>
    <property type="match status" value="1"/>
</dbReference>
<accession>A0A177LZT2</accession>
<dbReference type="PANTHER" id="PTHR43856">
    <property type="entry name" value="CARDIOLIPIN HYDROLASE"/>
    <property type="match status" value="1"/>
</dbReference>
<evidence type="ECO:0000256" key="5">
    <source>
        <dbReference type="ARBA" id="ARBA00022963"/>
    </source>
</evidence>
<dbReference type="GO" id="GO:0016042">
    <property type="term" value="P:lipid catabolic process"/>
    <property type="evidence" value="ECO:0007669"/>
    <property type="project" value="UniProtKB-KW"/>
</dbReference>
<sequence length="549" mass="60500">MRSEINISPKGLQVRAIAGTYVVLLAFTCPKAYCSGLLGFGIRREDHENGEVTWLRGLKRFDLPGDEGYSVSSRYHPIQKFHWGDYTTKPGRTYTYTLHALTGKPGALKTFESVAVQVRCEQPVAVGSKGHAVHFNRSAAASQAFASRFPHLPPGEIVDQNARRWLSRGLEEALIAYIDAAKAKQGLHLFLYELAKDAFFEALKRAKLRKVKLEILYDGLLDSKGDGPALDALPQIKKYGLKSVCKARTGAGLNISHNKFMVLSNGKGQPISVWTGSTNFTDGAIYGQSNVGHVISDATVAKKYFDWHQAVWKNPSLPGADSRKLVMSLTQPPTTTAVGSHLVLSPRRSTEAISECAEWVKASKRLICFTAPFAMHDELEASLVTAPAHVLGLLNTRSVVDKALHDAPNTQLAASAAINDKSILEVWQGRLLAESKHHSGVHVHTKILLVDALSDNPLVVTGSANFSTNSCKFNDENQLFIIGDTAVADVYLGEFMRMFDHYYFRDHVSWVAKQQKTDPKAGFLDVTDQWALRFFDGGEREAVRLAFFG</sequence>
<reference evidence="8 9" key="1">
    <citation type="submission" date="2016-03" db="EMBL/GenBank/DDBJ databases">
        <authorList>
            <person name="Ploux O."/>
        </authorList>
    </citation>
    <scope>NUCLEOTIDE SEQUENCE [LARGE SCALE GENOMIC DNA]</scope>
    <source>
        <strain evidence="8 9">R-45371</strain>
    </source>
</reference>
<evidence type="ECO:0000256" key="4">
    <source>
        <dbReference type="ARBA" id="ARBA00022801"/>
    </source>
</evidence>
<comment type="similarity">
    <text evidence="2">Belongs to the phospholipase D family.</text>
</comment>
<evidence type="ECO:0000256" key="1">
    <source>
        <dbReference type="ARBA" id="ARBA00000798"/>
    </source>
</evidence>
<comment type="caution">
    <text evidence="8">The sequence shown here is derived from an EMBL/GenBank/DDBJ whole genome shotgun (WGS) entry which is preliminary data.</text>
</comment>
<dbReference type="Gene3D" id="3.30.870.10">
    <property type="entry name" value="Endonuclease Chain A"/>
    <property type="match status" value="2"/>
</dbReference>
<evidence type="ECO:0000313" key="8">
    <source>
        <dbReference type="EMBL" id="OAH98976.1"/>
    </source>
</evidence>
<name>A0A177LZT2_METMH</name>
<dbReference type="EC" id="3.1.4.4" evidence="3"/>
<dbReference type="EMBL" id="LUUH01000085">
    <property type="protein sequence ID" value="OAH98976.1"/>
    <property type="molecule type" value="Genomic_DNA"/>
</dbReference>
<dbReference type="Pfam" id="PF13091">
    <property type="entry name" value="PLDc_2"/>
    <property type="match status" value="2"/>
</dbReference>
<dbReference type="GO" id="GO:0006793">
    <property type="term" value="P:phosphorus metabolic process"/>
    <property type="evidence" value="ECO:0007669"/>
    <property type="project" value="UniProtKB-ARBA"/>
</dbReference>
<dbReference type="GO" id="GO:0016891">
    <property type="term" value="F:RNA endonuclease activity producing 5'-phosphomonoesters, hydrolytic mechanism"/>
    <property type="evidence" value="ECO:0007669"/>
    <property type="project" value="TreeGrafter"/>
</dbReference>
<dbReference type="PROSITE" id="PS50035">
    <property type="entry name" value="PLD"/>
    <property type="match status" value="1"/>
</dbReference>
<dbReference type="PANTHER" id="PTHR43856:SF1">
    <property type="entry name" value="MITOCHONDRIAL CARDIOLIPIN HYDROLASE"/>
    <property type="match status" value="1"/>
</dbReference>
<keyword evidence="5" id="KW-0442">Lipid degradation</keyword>
<keyword evidence="4" id="KW-0378">Hydrolase</keyword>
<protein>
    <recommendedName>
        <fullName evidence="3">phospholipase D</fullName>
        <ecNumber evidence="3">3.1.4.4</ecNumber>
    </recommendedName>
</protein>
<proteinExistence type="inferred from homology"/>
<dbReference type="SUPFAM" id="SSF56024">
    <property type="entry name" value="Phospholipase D/nuclease"/>
    <property type="match status" value="2"/>
</dbReference>
<evidence type="ECO:0000256" key="3">
    <source>
        <dbReference type="ARBA" id="ARBA00012027"/>
    </source>
</evidence>
<dbReference type="AlphaFoldDB" id="A0A177LZT2"/>
<evidence type="ECO:0000259" key="7">
    <source>
        <dbReference type="PROSITE" id="PS50035"/>
    </source>
</evidence>
<dbReference type="RefSeq" id="WP_064038286.1">
    <property type="nucleotide sequence ID" value="NZ_LUUH01000085.1"/>
</dbReference>
<dbReference type="InterPro" id="IPR051406">
    <property type="entry name" value="PLD_domain"/>
</dbReference>